<evidence type="ECO:0000313" key="2">
    <source>
        <dbReference type="EMBL" id="MPM15728.1"/>
    </source>
</evidence>
<protein>
    <submittedName>
        <fullName evidence="2">Uncharacterized protein</fullName>
    </submittedName>
</protein>
<comment type="caution">
    <text evidence="2">The sequence shown here is derived from an EMBL/GenBank/DDBJ whole genome shotgun (WGS) entry which is preliminary data.</text>
</comment>
<dbReference type="AlphaFoldDB" id="A0A644XIV4"/>
<accession>A0A644XIV4</accession>
<name>A0A644XIV4_9ZZZZ</name>
<feature type="region of interest" description="Disordered" evidence="1">
    <location>
        <begin position="200"/>
        <end position="231"/>
    </location>
</feature>
<sequence length="278" mass="29675">MVGALAEDRGGAAPGRADVQGEVRAVDGVPDVRRLPGGALLAHLGVAAEVRPRITEGGLPQRHEPLQVPGPDVLRGGVDVHGEVEEVAQRQTGRPVGVHPGRLQHVQALHHDDVGPPDHQPLVRHDVVRQVRVDRGGDLGAARLHVDHEAQQRPPVVRLGEALAVHDAAPFQLLIGVEEAVGGDQLDVGVVGPVAQQLGEQPGRRRLAHGDRAGDADDERSALDVQPQERVGGPVEVATVPEVQAEQPGQRLVDLHHVTHRRRVPQAAQPLQRLLAQR</sequence>
<proteinExistence type="predicted"/>
<gene>
    <name evidence="2" type="ORF">SDC9_62100</name>
</gene>
<evidence type="ECO:0000256" key="1">
    <source>
        <dbReference type="SAM" id="MobiDB-lite"/>
    </source>
</evidence>
<feature type="compositionally biased region" description="Basic and acidic residues" evidence="1">
    <location>
        <begin position="208"/>
        <end position="222"/>
    </location>
</feature>
<organism evidence="2">
    <name type="scientific">bioreactor metagenome</name>
    <dbReference type="NCBI Taxonomy" id="1076179"/>
    <lineage>
        <taxon>unclassified sequences</taxon>
        <taxon>metagenomes</taxon>
        <taxon>ecological metagenomes</taxon>
    </lineage>
</organism>
<reference evidence="2" key="1">
    <citation type="submission" date="2019-08" db="EMBL/GenBank/DDBJ databases">
        <authorList>
            <person name="Kucharzyk K."/>
            <person name="Murdoch R.W."/>
            <person name="Higgins S."/>
            <person name="Loffler F."/>
        </authorList>
    </citation>
    <scope>NUCLEOTIDE SEQUENCE</scope>
</reference>
<dbReference type="EMBL" id="VSSQ01002490">
    <property type="protein sequence ID" value="MPM15728.1"/>
    <property type="molecule type" value="Genomic_DNA"/>
</dbReference>